<comment type="caution">
    <text evidence="2">The sequence shown here is derived from an EMBL/GenBank/DDBJ whole genome shotgun (WGS) entry which is preliminary data.</text>
</comment>
<evidence type="ECO:0000313" key="2">
    <source>
        <dbReference type="EMBL" id="MDN3573931.1"/>
    </source>
</evidence>
<dbReference type="RefSeq" id="WP_238291329.1">
    <property type="nucleotide sequence ID" value="NZ_BPQS01000036.1"/>
</dbReference>
<protein>
    <recommendedName>
        <fullName evidence="4">DUF1236 domain-containing protein</fullName>
    </recommendedName>
</protein>
<feature type="compositionally biased region" description="Basic and acidic residues" evidence="1">
    <location>
        <begin position="41"/>
        <end position="53"/>
    </location>
</feature>
<reference evidence="3" key="1">
    <citation type="journal article" date="2019" name="Int. J. Syst. Evol. Microbiol.">
        <title>The Global Catalogue of Microorganisms (GCM) 10K type strain sequencing project: providing services to taxonomists for standard genome sequencing and annotation.</title>
        <authorList>
            <consortium name="The Broad Institute Genomics Platform"/>
            <consortium name="The Broad Institute Genome Sequencing Center for Infectious Disease"/>
            <person name="Wu L."/>
            <person name="Ma J."/>
        </authorList>
    </citation>
    <scope>NUCLEOTIDE SEQUENCE [LARGE SCALE GENOMIC DNA]</scope>
    <source>
        <strain evidence="3">CECT 7806</strain>
    </source>
</reference>
<sequence>MEAAMSAESQSTPGTSSKGTSGILAMGVCRPPQARPLTRQIDPRDGTTGKIERGGVPGMIAARPETEPRHAAAKGVGTGVPSRIDMGFLRNPSIPGLIPSGYCGCFTSPGEKAVIVDPASRRIVHVRSQ</sequence>
<proteinExistence type="predicted"/>
<keyword evidence="3" id="KW-1185">Reference proteome</keyword>
<accession>A0ABT8AWX9</accession>
<organism evidence="2 3">
    <name type="scientific">Methylobacterium longum</name>
    <dbReference type="NCBI Taxonomy" id="767694"/>
    <lineage>
        <taxon>Bacteria</taxon>
        <taxon>Pseudomonadati</taxon>
        <taxon>Pseudomonadota</taxon>
        <taxon>Alphaproteobacteria</taxon>
        <taxon>Hyphomicrobiales</taxon>
        <taxon>Methylobacteriaceae</taxon>
        <taxon>Methylobacterium</taxon>
    </lineage>
</organism>
<feature type="region of interest" description="Disordered" evidence="1">
    <location>
        <begin position="1"/>
        <end position="56"/>
    </location>
</feature>
<name>A0ABT8AWX9_9HYPH</name>
<evidence type="ECO:0008006" key="4">
    <source>
        <dbReference type="Google" id="ProtNLM"/>
    </source>
</evidence>
<feature type="compositionally biased region" description="Low complexity" evidence="1">
    <location>
        <begin position="9"/>
        <end position="22"/>
    </location>
</feature>
<evidence type="ECO:0000256" key="1">
    <source>
        <dbReference type="SAM" id="MobiDB-lite"/>
    </source>
</evidence>
<dbReference type="EMBL" id="JAUFPT010000088">
    <property type="protein sequence ID" value="MDN3573931.1"/>
    <property type="molecule type" value="Genomic_DNA"/>
</dbReference>
<dbReference type="Proteomes" id="UP001244297">
    <property type="component" value="Unassembled WGS sequence"/>
</dbReference>
<gene>
    <name evidence="2" type="ORF">QWZ18_25400</name>
</gene>
<evidence type="ECO:0000313" key="3">
    <source>
        <dbReference type="Proteomes" id="UP001244297"/>
    </source>
</evidence>